<keyword evidence="1" id="KW-0547">Nucleotide-binding</keyword>
<proteinExistence type="predicted"/>
<dbReference type="InterPro" id="IPR029000">
    <property type="entry name" value="Cyclophilin-like_dom_sf"/>
</dbReference>
<dbReference type="Pfam" id="PF02626">
    <property type="entry name" value="CT_A_B"/>
    <property type="match status" value="1"/>
</dbReference>
<evidence type="ECO:0000259" key="4">
    <source>
        <dbReference type="SMART" id="SM00797"/>
    </source>
</evidence>
<dbReference type="PANTHER" id="PTHR43309">
    <property type="entry name" value="5-OXOPROLINASE SUBUNIT C"/>
    <property type="match status" value="1"/>
</dbReference>
<evidence type="ECO:0000256" key="1">
    <source>
        <dbReference type="ARBA" id="ARBA00022741"/>
    </source>
</evidence>
<dbReference type="PANTHER" id="PTHR43309:SF3">
    <property type="entry name" value="5-OXOPROLINASE SUBUNIT C"/>
    <property type="match status" value="1"/>
</dbReference>
<dbReference type="Proteomes" id="UP000048908">
    <property type="component" value="Unassembled WGS sequence"/>
</dbReference>
<dbReference type="SUPFAM" id="SSF50891">
    <property type="entry name" value="Cyclophilin-like"/>
    <property type="match status" value="1"/>
</dbReference>
<evidence type="ECO:0000313" key="6">
    <source>
        <dbReference type="Proteomes" id="UP000048908"/>
    </source>
</evidence>
<keyword evidence="6" id="KW-1185">Reference proteome</keyword>
<dbReference type="GO" id="GO:0016787">
    <property type="term" value="F:hydrolase activity"/>
    <property type="evidence" value="ECO:0007669"/>
    <property type="project" value="UniProtKB-KW"/>
</dbReference>
<dbReference type="AlphaFoldDB" id="A0A0M6XQY4"/>
<keyword evidence="2" id="KW-0378">Hydrolase</keyword>
<dbReference type="RefSeq" id="WP_055682481.1">
    <property type="nucleotide sequence ID" value="NZ_CXPG01000017.1"/>
</dbReference>
<dbReference type="InterPro" id="IPR003778">
    <property type="entry name" value="CT_A_B"/>
</dbReference>
<feature type="domain" description="Carboxyltransferase" evidence="4">
    <location>
        <begin position="23"/>
        <end position="292"/>
    </location>
</feature>
<protein>
    <submittedName>
        <fullName evidence="5">KipI antagonist</fullName>
    </submittedName>
</protein>
<dbReference type="InterPro" id="IPR052708">
    <property type="entry name" value="PxpC"/>
</dbReference>
<dbReference type="EMBL" id="CXPG01000017">
    <property type="protein sequence ID" value="CTQ33027.1"/>
    <property type="molecule type" value="Genomic_DNA"/>
</dbReference>
<organism evidence="5 6">
    <name type="scientific">Jannaschia rubra</name>
    <dbReference type="NCBI Taxonomy" id="282197"/>
    <lineage>
        <taxon>Bacteria</taxon>
        <taxon>Pseudomonadati</taxon>
        <taxon>Pseudomonadota</taxon>
        <taxon>Alphaproteobacteria</taxon>
        <taxon>Rhodobacterales</taxon>
        <taxon>Roseobacteraceae</taxon>
        <taxon>Jannaschia</taxon>
    </lineage>
</organism>
<keyword evidence="3" id="KW-0067">ATP-binding</keyword>
<dbReference type="STRING" id="282197.SAMN04488517_10726"/>
<sequence>MIEVLACGPLVTVQDGGRPGWLADGLAEGGAADRRALEEARALLGHAGAGIETPGAPLRLKLHVNTTVALTGAPMRAAADGRALAWNACHPLPTGTVLDLRPTGEGVYSYVHVGGGLTMPEVLGSRSAHLIAGIGEPLAPGDSLPCAAFAGAARRVAAADRMGGGLLRLLPTPQTRMFSRDAIERFENAMFRRDARGNRQGVRLTSDGQEFATEGQLGLLSDFILPGDVQMTGDGVPYILGPECQTTGGYPRIGSVIAADLPRALQAVPGAKVRFRFVTLAEAQAARPGQPTVEPLTRDPAEVPDLLSLQLVGGVVSAREDG</sequence>
<name>A0A0M6XQY4_9RHOB</name>
<gene>
    <name evidence="5" type="primary">kipA</name>
    <name evidence="5" type="ORF">JAN5088_01803</name>
</gene>
<dbReference type="OrthoDB" id="9768696at2"/>
<evidence type="ECO:0000313" key="5">
    <source>
        <dbReference type="EMBL" id="CTQ33027.1"/>
    </source>
</evidence>
<dbReference type="SMART" id="SM00797">
    <property type="entry name" value="AHS2"/>
    <property type="match status" value="1"/>
</dbReference>
<evidence type="ECO:0000256" key="2">
    <source>
        <dbReference type="ARBA" id="ARBA00022801"/>
    </source>
</evidence>
<reference evidence="5 6" key="1">
    <citation type="submission" date="2015-07" db="EMBL/GenBank/DDBJ databases">
        <authorList>
            <person name="Noorani M."/>
        </authorList>
    </citation>
    <scope>NUCLEOTIDE SEQUENCE [LARGE SCALE GENOMIC DNA]</scope>
    <source>
        <strain evidence="5 6">CECT 5088</strain>
    </source>
</reference>
<dbReference type="Gene3D" id="2.40.100.10">
    <property type="entry name" value="Cyclophilin-like"/>
    <property type="match status" value="1"/>
</dbReference>
<evidence type="ECO:0000256" key="3">
    <source>
        <dbReference type="ARBA" id="ARBA00022840"/>
    </source>
</evidence>
<accession>A0A0M6XQY4</accession>
<dbReference type="GO" id="GO:0005524">
    <property type="term" value="F:ATP binding"/>
    <property type="evidence" value="ECO:0007669"/>
    <property type="project" value="UniProtKB-KW"/>
</dbReference>